<comment type="caution">
    <text evidence="11">The sequence shown here is derived from an EMBL/GenBank/DDBJ whole genome shotgun (WGS) entry which is preliminary data.</text>
</comment>
<dbReference type="PANTHER" id="PTHR22937:SF65">
    <property type="entry name" value="E3 UBIQUITIN-PROTEIN LIGASE ARK2C"/>
    <property type="match status" value="1"/>
</dbReference>
<keyword evidence="5 8" id="KW-0863">Zinc-finger</keyword>
<dbReference type="Proteomes" id="UP001230188">
    <property type="component" value="Unassembled WGS sequence"/>
</dbReference>
<evidence type="ECO:0000256" key="8">
    <source>
        <dbReference type="PROSITE-ProRule" id="PRU00175"/>
    </source>
</evidence>
<feature type="domain" description="RING-type" evidence="10">
    <location>
        <begin position="231"/>
        <end position="272"/>
    </location>
</feature>
<dbReference type="InterPro" id="IPR045191">
    <property type="entry name" value="MBR1/2-like"/>
</dbReference>
<dbReference type="Gene3D" id="3.30.40.10">
    <property type="entry name" value="Zinc/RING finger domain, C3HC4 (zinc finger)"/>
    <property type="match status" value="1"/>
</dbReference>
<dbReference type="SUPFAM" id="SSF57850">
    <property type="entry name" value="RING/U-box"/>
    <property type="match status" value="1"/>
</dbReference>
<name>A0AAD7U574_9STRA</name>
<comment type="catalytic activity">
    <reaction evidence="1">
        <text>S-ubiquitinyl-[E2 ubiquitin-conjugating enzyme]-L-cysteine + [acceptor protein]-L-lysine = [E2 ubiquitin-conjugating enzyme]-L-cysteine + N(6)-ubiquitinyl-[acceptor protein]-L-lysine.</text>
        <dbReference type="EC" id="2.3.2.27"/>
    </reaction>
</comment>
<keyword evidence="6" id="KW-0833">Ubl conjugation pathway</keyword>
<evidence type="ECO:0000259" key="10">
    <source>
        <dbReference type="PROSITE" id="PS50089"/>
    </source>
</evidence>
<evidence type="ECO:0000256" key="3">
    <source>
        <dbReference type="ARBA" id="ARBA00022679"/>
    </source>
</evidence>
<dbReference type="PROSITE" id="PS50089">
    <property type="entry name" value="ZF_RING_2"/>
    <property type="match status" value="1"/>
</dbReference>
<organism evidence="11 12">
    <name type="scientific">Chrysophaeum taylorii</name>
    <dbReference type="NCBI Taxonomy" id="2483200"/>
    <lineage>
        <taxon>Eukaryota</taxon>
        <taxon>Sar</taxon>
        <taxon>Stramenopiles</taxon>
        <taxon>Ochrophyta</taxon>
        <taxon>Pelagophyceae</taxon>
        <taxon>Pelagomonadales</taxon>
        <taxon>Pelagomonadaceae</taxon>
        <taxon>Chrysophaeum</taxon>
    </lineage>
</organism>
<evidence type="ECO:0000313" key="11">
    <source>
        <dbReference type="EMBL" id="KAJ8598547.1"/>
    </source>
</evidence>
<dbReference type="PANTHER" id="PTHR22937">
    <property type="entry name" value="E3 UBIQUITIN-PROTEIN LIGASE RNF165"/>
    <property type="match status" value="1"/>
</dbReference>
<dbReference type="GO" id="GO:0061630">
    <property type="term" value="F:ubiquitin protein ligase activity"/>
    <property type="evidence" value="ECO:0007669"/>
    <property type="project" value="UniProtKB-EC"/>
</dbReference>
<keyword evidence="4" id="KW-0479">Metal-binding</keyword>
<dbReference type="AlphaFoldDB" id="A0AAD7U574"/>
<evidence type="ECO:0000256" key="5">
    <source>
        <dbReference type="ARBA" id="ARBA00022771"/>
    </source>
</evidence>
<evidence type="ECO:0000256" key="1">
    <source>
        <dbReference type="ARBA" id="ARBA00000900"/>
    </source>
</evidence>
<keyword evidence="3" id="KW-0808">Transferase</keyword>
<dbReference type="EC" id="2.3.2.27" evidence="2"/>
<dbReference type="InterPro" id="IPR013083">
    <property type="entry name" value="Znf_RING/FYVE/PHD"/>
</dbReference>
<accession>A0AAD7U574</accession>
<evidence type="ECO:0000256" key="4">
    <source>
        <dbReference type="ARBA" id="ARBA00022723"/>
    </source>
</evidence>
<gene>
    <name evidence="11" type="ORF">CTAYLR_001359</name>
</gene>
<evidence type="ECO:0000256" key="6">
    <source>
        <dbReference type="ARBA" id="ARBA00022786"/>
    </source>
</evidence>
<dbReference type="EMBL" id="JAQMWT010000671">
    <property type="protein sequence ID" value="KAJ8598547.1"/>
    <property type="molecule type" value="Genomic_DNA"/>
</dbReference>
<evidence type="ECO:0000256" key="9">
    <source>
        <dbReference type="SAM" id="MobiDB-lite"/>
    </source>
</evidence>
<dbReference type="Pfam" id="PF13639">
    <property type="entry name" value="zf-RING_2"/>
    <property type="match status" value="1"/>
</dbReference>
<keyword evidence="12" id="KW-1185">Reference proteome</keyword>
<proteinExistence type="predicted"/>
<dbReference type="InterPro" id="IPR001841">
    <property type="entry name" value="Znf_RING"/>
</dbReference>
<sequence length="281" mass="31589">MDDDDDALRTRALLSVVRASLAEDPWKGAGLGEALQPSGGPNSLRARWQRSWERRFEEGSEAAPRARYLEEGGVGLAEALQPSEGPESLRARWQRSWDESAVQRRRRVPGRDDEDPWGGVGLAEALAKRRVRPAPLAAPPRRRPPARNDDAAAAAWGGSLAEILVRRDESARRRPVHRPEPRRSDYLRDDEMTYERLLALDAPVMKRPAAIPASALNVVRYRKDEFDDDACVICLENFEPGATLHQLPCQHLFHRKCVSKWLEHDARCPTCRQDIAALSTT</sequence>
<evidence type="ECO:0000256" key="2">
    <source>
        <dbReference type="ARBA" id="ARBA00012483"/>
    </source>
</evidence>
<protein>
    <recommendedName>
        <fullName evidence="2">RING-type E3 ubiquitin transferase</fullName>
        <ecNumber evidence="2">2.3.2.27</ecNumber>
    </recommendedName>
</protein>
<keyword evidence="7" id="KW-0862">Zinc</keyword>
<reference evidence="11" key="1">
    <citation type="submission" date="2023-01" db="EMBL/GenBank/DDBJ databases">
        <title>Metagenome sequencing of chrysophaentin producing Chrysophaeum taylorii.</title>
        <authorList>
            <person name="Davison J."/>
            <person name="Bewley C."/>
        </authorList>
    </citation>
    <scope>NUCLEOTIDE SEQUENCE</scope>
    <source>
        <strain evidence="11">NIES-1699</strain>
    </source>
</reference>
<evidence type="ECO:0000256" key="7">
    <source>
        <dbReference type="ARBA" id="ARBA00022833"/>
    </source>
</evidence>
<evidence type="ECO:0000313" key="12">
    <source>
        <dbReference type="Proteomes" id="UP001230188"/>
    </source>
</evidence>
<feature type="region of interest" description="Disordered" evidence="9">
    <location>
        <begin position="131"/>
        <end position="152"/>
    </location>
</feature>
<dbReference type="SMART" id="SM00184">
    <property type="entry name" value="RING"/>
    <property type="match status" value="1"/>
</dbReference>
<dbReference type="GO" id="GO:0008270">
    <property type="term" value="F:zinc ion binding"/>
    <property type="evidence" value="ECO:0007669"/>
    <property type="project" value="UniProtKB-KW"/>
</dbReference>
<dbReference type="CDD" id="cd16454">
    <property type="entry name" value="RING-H2_PA-TM-RING"/>
    <property type="match status" value="1"/>
</dbReference>